<sequence>EDLTDYIAYKVAAAVMGHDQRWERFLLAKYVAIQLTEDFFASEHSLVLPDNVTNSLRMVVWCIPETRKLCYRTRVRTKLVFERSWSIFVRARVYVVAGHMINRVDETLAFTCVFVNTQDQITYHIPQTPF</sequence>
<dbReference type="AlphaFoldDB" id="A0AAN8FCZ8"/>
<keyword evidence="2" id="KW-1185">Reference proteome</keyword>
<gene>
    <name evidence="1" type="ORF">GCK32_020397</name>
</gene>
<evidence type="ECO:0000313" key="1">
    <source>
        <dbReference type="EMBL" id="KAK5966880.1"/>
    </source>
</evidence>
<proteinExistence type="predicted"/>
<organism evidence="1 2">
    <name type="scientific">Trichostrongylus colubriformis</name>
    <name type="common">Black scour worm</name>
    <dbReference type="NCBI Taxonomy" id="6319"/>
    <lineage>
        <taxon>Eukaryota</taxon>
        <taxon>Metazoa</taxon>
        <taxon>Ecdysozoa</taxon>
        <taxon>Nematoda</taxon>
        <taxon>Chromadorea</taxon>
        <taxon>Rhabditida</taxon>
        <taxon>Rhabditina</taxon>
        <taxon>Rhabditomorpha</taxon>
        <taxon>Strongyloidea</taxon>
        <taxon>Trichostrongylidae</taxon>
        <taxon>Trichostrongylus</taxon>
    </lineage>
</organism>
<dbReference type="Proteomes" id="UP001331761">
    <property type="component" value="Unassembled WGS sequence"/>
</dbReference>
<reference evidence="1 2" key="1">
    <citation type="submission" date="2019-10" db="EMBL/GenBank/DDBJ databases">
        <title>Assembly and Annotation for the nematode Trichostrongylus colubriformis.</title>
        <authorList>
            <person name="Martin J."/>
        </authorList>
    </citation>
    <scope>NUCLEOTIDE SEQUENCE [LARGE SCALE GENOMIC DNA]</scope>
    <source>
        <strain evidence="1">G859</strain>
        <tissue evidence="1">Whole worm</tissue>
    </source>
</reference>
<accession>A0AAN8FCZ8</accession>
<name>A0AAN8FCZ8_TRICO</name>
<evidence type="ECO:0000313" key="2">
    <source>
        <dbReference type="Proteomes" id="UP001331761"/>
    </source>
</evidence>
<feature type="non-terminal residue" evidence="1">
    <location>
        <position position="1"/>
    </location>
</feature>
<dbReference type="EMBL" id="WIXE01023012">
    <property type="protein sequence ID" value="KAK5966880.1"/>
    <property type="molecule type" value="Genomic_DNA"/>
</dbReference>
<comment type="caution">
    <text evidence="1">The sequence shown here is derived from an EMBL/GenBank/DDBJ whole genome shotgun (WGS) entry which is preliminary data.</text>
</comment>
<protein>
    <submittedName>
        <fullName evidence="1">Uncharacterized protein</fullName>
    </submittedName>
</protein>